<name>A0A2B7Y2R6_POLH7</name>
<dbReference type="SMART" id="SM00847">
    <property type="entry name" value="HA2"/>
    <property type="match status" value="1"/>
</dbReference>
<comment type="subcellular location">
    <subcellularLocation>
        <location evidence="1">Plastid</location>
        <location evidence="1">Chloroplast</location>
    </subcellularLocation>
</comment>
<dbReference type="EMBL" id="PDNA01000085">
    <property type="protein sequence ID" value="PGH15152.1"/>
    <property type="molecule type" value="Genomic_DNA"/>
</dbReference>
<dbReference type="Pfam" id="PF21010">
    <property type="entry name" value="HA2_C"/>
    <property type="match status" value="1"/>
</dbReference>
<dbReference type="GO" id="GO:0003724">
    <property type="term" value="F:RNA helicase activity"/>
    <property type="evidence" value="ECO:0007669"/>
    <property type="project" value="UniProtKB-EC"/>
</dbReference>
<dbReference type="InterPro" id="IPR014001">
    <property type="entry name" value="Helicase_ATP-bd"/>
</dbReference>
<evidence type="ECO:0000256" key="12">
    <source>
        <dbReference type="SAM" id="MobiDB-lite"/>
    </source>
</evidence>
<feature type="region of interest" description="Disordered" evidence="12">
    <location>
        <begin position="623"/>
        <end position="645"/>
    </location>
</feature>
<dbReference type="Pfam" id="PF00270">
    <property type="entry name" value="DEAD"/>
    <property type="match status" value="1"/>
</dbReference>
<dbReference type="OrthoDB" id="5600252at2759"/>
<feature type="domain" description="Helicase ATP-binding" evidence="13">
    <location>
        <begin position="680"/>
        <end position="851"/>
    </location>
</feature>
<protein>
    <recommendedName>
        <fullName evidence="2">RNA helicase</fullName>
        <ecNumber evidence="2">3.6.4.13</ecNumber>
    </recommendedName>
</protein>
<organism evidence="15 16">
    <name type="scientific">Polytolypa hystricis (strain UAMH7299)</name>
    <dbReference type="NCBI Taxonomy" id="1447883"/>
    <lineage>
        <taxon>Eukaryota</taxon>
        <taxon>Fungi</taxon>
        <taxon>Dikarya</taxon>
        <taxon>Ascomycota</taxon>
        <taxon>Pezizomycotina</taxon>
        <taxon>Eurotiomycetes</taxon>
        <taxon>Eurotiomycetidae</taxon>
        <taxon>Onygenales</taxon>
        <taxon>Onygenales incertae sedis</taxon>
        <taxon>Polytolypa</taxon>
    </lineage>
</organism>
<evidence type="ECO:0000259" key="14">
    <source>
        <dbReference type="PROSITE" id="PS51194"/>
    </source>
</evidence>
<keyword evidence="7" id="KW-0347">Helicase</keyword>
<dbReference type="Proteomes" id="UP000224634">
    <property type="component" value="Unassembled WGS sequence"/>
</dbReference>
<sequence length="1489" mass="166689">MAPNKKKKKPASNPARGFATVSVPSKQKAPEPSEPLPSASPPDSRCLATEDGKSNTAQTPSGVKQTRNLQDLSPEELEKHLEDAELQSLVDKYGTKCKNDSSRMVLKLETEERLLRPQATPLNLSDWLTSEILDTVLEKERIEEENFVEPSLKHDMNETAKIAAEEDMSIKLWTLQQTLLGLGFQESMVGQALSNSLLFYSRDSMSIRDPSWGLDQALEWLAAHADVDELPVYGKAKPKLPDAPEIETTQDPNLPDPTRPSSGTTTPGDHPKPVDEDPKLSADTLDLSSDESDGSIDPDSLVPRYVELQSRLYELQPDLFSNAKKSKKAREAESRPGGTGPAAAKIAKLRKKLASIENDVLFDEHEAQERWQQELEVLRQGTWASRRNGTDKIPSEMPQTKQEQQPIKEEPDTASEEVVSEDDEADLLGGIFGAENDEPLTGPAEVGEPEHSGVKQRDFGKPAGMSPRRILEDACRTRDSACKISYRDLSASSYSNRKAVEVRWSIPQDTSALPPLSDVMYSANKGIISVVMTSISTPTPLQAESYVSCVALFIAFSHSPKDAKVYMKLPPAWRDLWKELADIKKEYDDEADKVALKVIRKHVHEKLSRIDEDIVLSENFRRRNGTPISRPGTPMETKSTGRSDAQLQKLWTERSSTNSFKTMETSRQTLPIWNFKKEILETLSNNQAIIICSETGSGKSTQIPSFILENELLSGRSCKIYVTEPRRISAISLARRVSEELGESKTAVGTNRSLVGYAIRLESKVSSTSRLIFATTGVLVRMLEQPSNFQDITHLVLDEVHERTIDSDFLLIILRRLMRERPDLKLVLMSATLDAQRFSQYLDGAPVLNIPGRAFPVEVKYLEDAVELTHYRPEDDFNVTTDESDEDDTLSGKPATEGTPTDLASTLTGYSKQTRDIVSNYNEYRLDYRLIVTLLLRIATRPDLEQYSKAILVFMPGLAEIRQLNDAILTESFFGKGWVLHTLHSSVASEEQEKAFIVPPKGMRKIVIATNIAETGITIPDITAVIDAGKEKVMRFDERRQLSRLVESFIARANAKQRRGRAGRVQKGLCFHLFTKYRHDKLLSDQQTPEIMRLSLQDLVLRVKICNMGEVEQTLSEAIDPPSSKNIRRAVEALKEVKALTNTEALTPLGRQLAKLPLDVFLGKLIVYGAFFQCLDAAVSIAAILSSKSPFLHAVGSNAHREIARLSFRRGNSDLLTVYNAYLTWKRVRTTPGISEYTFCKKHFLSPQALLNIEDIKMQLVASIVDAGILNLDAAERASLSRSRSSARNRQFFTLPARTDTHSTNDTLLNSLIAWSFYPKLLVRESSSSTAKRPSTHWRNVTNNQTITLHPTSVNHPKHLPSSATSATSPDIIKYLSFYHIMQSAGRAKHPHAHETSAADAFPIALLCGDVEFKMYPGVLAIDGSRMRFSLADWKTMMAVKSLSSRMRDILTQYFRNPARELTDRQRGWVELLQRVFIEAAEKKKLRQR</sequence>
<feature type="compositionally biased region" description="Polar residues" evidence="12">
    <location>
        <begin position="54"/>
        <end position="69"/>
    </location>
</feature>
<dbReference type="Pfam" id="PF00271">
    <property type="entry name" value="Helicase_C"/>
    <property type="match status" value="1"/>
</dbReference>
<dbReference type="Pfam" id="PF04408">
    <property type="entry name" value="WHD_HA2"/>
    <property type="match status" value="1"/>
</dbReference>
<dbReference type="Gene3D" id="3.40.50.300">
    <property type="entry name" value="P-loop containing nucleotide triphosphate hydrolases"/>
    <property type="match status" value="2"/>
</dbReference>
<dbReference type="STRING" id="1447883.A0A2B7Y2R6"/>
<feature type="domain" description="Helicase C-terminal" evidence="14">
    <location>
        <begin position="943"/>
        <end position="1107"/>
    </location>
</feature>
<dbReference type="InterPro" id="IPR048333">
    <property type="entry name" value="HA2_WH"/>
</dbReference>
<comment type="catalytic activity">
    <reaction evidence="11">
        <text>ATP + H2O = ADP + phosphate + H(+)</text>
        <dbReference type="Rhea" id="RHEA:13065"/>
        <dbReference type="ChEBI" id="CHEBI:15377"/>
        <dbReference type="ChEBI" id="CHEBI:15378"/>
        <dbReference type="ChEBI" id="CHEBI:30616"/>
        <dbReference type="ChEBI" id="CHEBI:43474"/>
        <dbReference type="ChEBI" id="CHEBI:456216"/>
        <dbReference type="EC" id="3.6.4.13"/>
    </reaction>
</comment>
<keyword evidence="16" id="KW-1185">Reference proteome</keyword>
<feature type="region of interest" description="Disordered" evidence="12">
    <location>
        <begin position="235"/>
        <end position="300"/>
    </location>
</feature>
<evidence type="ECO:0000256" key="4">
    <source>
        <dbReference type="ARBA" id="ARBA00022640"/>
    </source>
</evidence>
<evidence type="ECO:0000256" key="11">
    <source>
        <dbReference type="ARBA" id="ARBA00047984"/>
    </source>
</evidence>
<evidence type="ECO:0000256" key="3">
    <source>
        <dbReference type="ARBA" id="ARBA00022528"/>
    </source>
</evidence>
<proteinExistence type="predicted"/>
<dbReference type="SUPFAM" id="SSF52540">
    <property type="entry name" value="P-loop containing nucleoside triphosphate hydrolases"/>
    <property type="match status" value="1"/>
</dbReference>
<dbReference type="SMART" id="SM00490">
    <property type="entry name" value="HELICc"/>
    <property type="match status" value="1"/>
</dbReference>
<dbReference type="GO" id="GO:0016787">
    <property type="term" value="F:hydrolase activity"/>
    <property type="evidence" value="ECO:0007669"/>
    <property type="project" value="UniProtKB-KW"/>
</dbReference>
<dbReference type="PROSITE" id="PS51194">
    <property type="entry name" value="HELICASE_CTER"/>
    <property type="match status" value="1"/>
</dbReference>
<dbReference type="FunFam" id="3.40.50.300:FF:000819">
    <property type="entry name" value="ATP dependent RNA helicase, putative"/>
    <property type="match status" value="1"/>
</dbReference>
<feature type="compositionally biased region" description="Acidic residues" evidence="12">
    <location>
        <begin position="412"/>
        <end position="426"/>
    </location>
</feature>
<dbReference type="FunFam" id="1.20.120.1080:FF:000002">
    <property type="entry name" value="Putative ATP-dependent RNA helicase DHX36"/>
    <property type="match status" value="1"/>
</dbReference>
<feature type="region of interest" description="Disordered" evidence="12">
    <location>
        <begin position="1"/>
        <end position="69"/>
    </location>
</feature>
<evidence type="ECO:0000313" key="15">
    <source>
        <dbReference type="EMBL" id="PGH15152.1"/>
    </source>
</evidence>
<keyword evidence="9" id="KW-0694">RNA-binding</keyword>
<feature type="region of interest" description="Disordered" evidence="12">
    <location>
        <begin position="1346"/>
        <end position="1366"/>
    </location>
</feature>
<feature type="compositionally biased region" description="Low complexity" evidence="12">
    <location>
        <begin position="259"/>
        <end position="268"/>
    </location>
</feature>
<dbReference type="SMART" id="SM00487">
    <property type="entry name" value="DEXDc"/>
    <property type="match status" value="1"/>
</dbReference>
<dbReference type="InterPro" id="IPR011545">
    <property type="entry name" value="DEAD/DEAH_box_helicase_dom"/>
</dbReference>
<evidence type="ECO:0000256" key="9">
    <source>
        <dbReference type="ARBA" id="ARBA00022884"/>
    </source>
</evidence>
<evidence type="ECO:0000256" key="1">
    <source>
        <dbReference type="ARBA" id="ARBA00004229"/>
    </source>
</evidence>
<accession>A0A2B7Y2R6</accession>
<keyword evidence="10" id="KW-0809">Transit peptide</keyword>
<dbReference type="CDD" id="cd17917">
    <property type="entry name" value="DEXHc_RHA-like"/>
    <property type="match status" value="1"/>
</dbReference>
<reference evidence="15 16" key="1">
    <citation type="submission" date="2017-10" db="EMBL/GenBank/DDBJ databases">
        <title>Comparative genomics in systemic dimorphic fungi from Ajellomycetaceae.</title>
        <authorList>
            <person name="Munoz J.F."/>
            <person name="Mcewen J.G."/>
            <person name="Clay O.K."/>
            <person name="Cuomo C.A."/>
        </authorList>
    </citation>
    <scope>NUCLEOTIDE SEQUENCE [LARGE SCALE GENOMIC DNA]</scope>
    <source>
        <strain evidence="15 16">UAMH7299</strain>
    </source>
</reference>
<evidence type="ECO:0000256" key="2">
    <source>
        <dbReference type="ARBA" id="ARBA00012552"/>
    </source>
</evidence>
<dbReference type="CDD" id="cd18791">
    <property type="entry name" value="SF2_C_RHA"/>
    <property type="match status" value="1"/>
</dbReference>
<dbReference type="PANTHER" id="PTHR18934:SF145">
    <property type="entry name" value="ATP-DEPENDENT RNA HELICASE DHX57-RELATED"/>
    <property type="match status" value="1"/>
</dbReference>
<keyword evidence="6" id="KW-0378">Hydrolase</keyword>
<dbReference type="GO" id="GO:0005524">
    <property type="term" value="F:ATP binding"/>
    <property type="evidence" value="ECO:0007669"/>
    <property type="project" value="UniProtKB-KW"/>
</dbReference>
<dbReference type="PROSITE" id="PS51192">
    <property type="entry name" value="HELICASE_ATP_BIND_1"/>
    <property type="match status" value="1"/>
</dbReference>
<dbReference type="InterPro" id="IPR007502">
    <property type="entry name" value="Helicase-assoc_dom"/>
</dbReference>
<gene>
    <name evidence="15" type="ORF">AJ80_05664</name>
</gene>
<dbReference type="PANTHER" id="PTHR18934">
    <property type="entry name" value="ATP-DEPENDENT RNA HELICASE"/>
    <property type="match status" value="1"/>
</dbReference>
<feature type="compositionally biased region" description="Basic and acidic residues" evidence="12">
    <location>
        <begin position="269"/>
        <end position="280"/>
    </location>
</feature>
<comment type="caution">
    <text evidence="15">The sequence shown here is derived from an EMBL/GenBank/DDBJ whole genome shotgun (WGS) entry which is preliminary data.</text>
</comment>
<evidence type="ECO:0000256" key="8">
    <source>
        <dbReference type="ARBA" id="ARBA00022840"/>
    </source>
</evidence>
<dbReference type="InterPro" id="IPR027417">
    <property type="entry name" value="P-loop_NTPase"/>
</dbReference>
<dbReference type="InterPro" id="IPR001650">
    <property type="entry name" value="Helicase_C-like"/>
</dbReference>
<dbReference type="Gene3D" id="1.20.120.1080">
    <property type="match status" value="1"/>
</dbReference>
<dbReference type="FunFam" id="3.40.50.300:FF:000500">
    <property type="entry name" value="ATP-dependent RNA helicase DHX29"/>
    <property type="match status" value="1"/>
</dbReference>
<evidence type="ECO:0000256" key="7">
    <source>
        <dbReference type="ARBA" id="ARBA00022806"/>
    </source>
</evidence>
<feature type="compositionally biased region" description="Polar residues" evidence="12">
    <location>
        <begin position="636"/>
        <end position="645"/>
    </location>
</feature>
<feature type="compositionally biased region" description="Basic residues" evidence="12">
    <location>
        <begin position="1"/>
        <end position="10"/>
    </location>
</feature>
<feature type="compositionally biased region" description="Basic and acidic residues" evidence="12">
    <location>
        <begin position="448"/>
        <end position="460"/>
    </location>
</feature>
<feature type="compositionally biased region" description="Polar residues" evidence="12">
    <location>
        <begin position="1346"/>
        <end position="1355"/>
    </location>
</feature>
<evidence type="ECO:0000259" key="13">
    <source>
        <dbReference type="PROSITE" id="PS51192"/>
    </source>
</evidence>
<feature type="region of interest" description="Disordered" evidence="12">
    <location>
        <begin position="381"/>
        <end position="466"/>
    </location>
</feature>
<evidence type="ECO:0000256" key="5">
    <source>
        <dbReference type="ARBA" id="ARBA00022741"/>
    </source>
</evidence>
<dbReference type="GO" id="GO:0003723">
    <property type="term" value="F:RNA binding"/>
    <property type="evidence" value="ECO:0007669"/>
    <property type="project" value="UniProtKB-KW"/>
</dbReference>
<keyword evidence="3" id="KW-0150">Chloroplast</keyword>
<feature type="region of interest" description="Disordered" evidence="12">
    <location>
        <begin position="316"/>
        <end position="344"/>
    </location>
</feature>
<dbReference type="EC" id="3.6.4.13" evidence="2"/>
<evidence type="ECO:0000256" key="6">
    <source>
        <dbReference type="ARBA" id="ARBA00022801"/>
    </source>
</evidence>
<evidence type="ECO:0000256" key="10">
    <source>
        <dbReference type="ARBA" id="ARBA00022946"/>
    </source>
</evidence>
<feature type="region of interest" description="Disordered" evidence="12">
    <location>
        <begin position="873"/>
        <end position="906"/>
    </location>
</feature>
<keyword evidence="8" id="KW-0067">ATP-binding</keyword>
<evidence type="ECO:0000313" key="16">
    <source>
        <dbReference type="Proteomes" id="UP000224634"/>
    </source>
</evidence>
<keyword evidence="4" id="KW-0934">Plastid</keyword>
<keyword evidence="5" id="KW-0547">Nucleotide-binding</keyword>